<dbReference type="InterPro" id="IPR004161">
    <property type="entry name" value="EFTu-like_2"/>
</dbReference>
<dbReference type="InterPro" id="IPR000795">
    <property type="entry name" value="T_Tr_GTP-bd_dom"/>
</dbReference>
<dbReference type="PANTHER" id="PTHR12346">
    <property type="entry name" value="SIN3B-RELATED"/>
    <property type="match status" value="1"/>
</dbReference>
<feature type="compositionally biased region" description="Polar residues" evidence="9">
    <location>
        <begin position="798"/>
        <end position="816"/>
    </location>
</feature>
<keyword evidence="5" id="KW-0547">Nucleotide-binding</keyword>
<feature type="compositionally biased region" description="Basic residues" evidence="9">
    <location>
        <begin position="582"/>
        <end position="594"/>
    </location>
</feature>
<feature type="region of interest" description="Disordered" evidence="9">
    <location>
        <begin position="962"/>
        <end position="1084"/>
    </location>
</feature>
<dbReference type="InterPro" id="IPR054696">
    <property type="entry name" value="GTP-eEF1A_C"/>
</dbReference>
<dbReference type="InterPro" id="IPR009000">
    <property type="entry name" value="Transl_B-barrel_sf"/>
</dbReference>
<dbReference type="SMART" id="SM00761">
    <property type="entry name" value="HDAC_interact"/>
    <property type="match status" value="1"/>
</dbReference>
<dbReference type="FunFam" id="1.20.1160.11:FF:000003">
    <property type="entry name" value="Paired amphipathic helix SIN3-like protein"/>
    <property type="match status" value="1"/>
</dbReference>
<dbReference type="Pfam" id="PF22594">
    <property type="entry name" value="GTP-eEF1A_C"/>
    <property type="match status" value="1"/>
</dbReference>
<dbReference type="Pfam" id="PF02671">
    <property type="entry name" value="PAH"/>
    <property type="match status" value="3"/>
</dbReference>
<evidence type="ECO:0000256" key="6">
    <source>
        <dbReference type="ARBA" id="ARBA00023134"/>
    </source>
</evidence>
<dbReference type="InterPro" id="IPR039774">
    <property type="entry name" value="Sin3-like"/>
</dbReference>
<accession>A0AAV2YRM6</accession>
<feature type="compositionally biased region" description="Polar residues" evidence="9">
    <location>
        <begin position="1024"/>
        <end position="1037"/>
    </location>
</feature>
<evidence type="ECO:0000256" key="8">
    <source>
        <dbReference type="PROSITE-ProRule" id="PRU00810"/>
    </source>
</evidence>
<feature type="domain" description="Tr-type G" evidence="10">
    <location>
        <begin position="93"/>
        <end position="311"/>
    </location>
</feature>
<dbReference type="GO" id="GO:0003924">
    <property type="term" value="F:GTPase activity"/>
    <property type="evidence" value="ECO:0007669"/>
    <property type="project" value="InterPro"/>
</dbReference>
<keyword evidence="6" id="KW-0342">GTP-binding</keyword>
<proteinExistence type="inferred from homology"/>
<organism evidence="11 12">
    <name type="scientific">Lagenidium giganteum</name>
    <dbReference type="NCBI Taxonomy" id="4803"/>
    <lineage>
        <taxon>Eukaryota</taxon>
        <taxon>Sar</taxon>
        <taxon>Stramenopiles</taxon>
        <taxon>Oomycota</taxon>
        <taxon>Peronosporomycetes</taxon>
        <taxon>Pythiales</taxon>
        <taxon>Pythiaceae</taxon>
    </lineage>
</organism>
<feature type="compositionally biased region" description="Gly residues" evidence="9">
    <location>
        <begin position="757"/>
        <end position="785"/>
    </location>
</feature>
<comment type="caution">
    <text evidence="11">The sequence shown here is derived from an EMBL/GenBank/DDBJ whole genome shotgun (WGS) entry which is preliminary data.</text>
</comment>
<dbReference type="InterPro" id="IPR031693">
    <property type="entry name" value="Sin3_C"/>
</dbReference>
<comment type="similarity">
    <text evidence="2">Belongs to the TRAFAC class translation factor GTPase superfamily. Classic translation factor GTPase family. EF-Tu/EF-1A subfamily.</text>
</comment>
<feature type="compositionally biased region" description="Basic and acidic residues" evidence="9">
    <location>
        <begin position="2155"/>
        <end position="2204"/>
    </location>
</feature>
<evidence type="ECO:0000256" key="1">
    <source>
        <dbReference type="ARBA" id="ARBA00004123"/>
    </source>
</evidence>
<evidence type="ECO:0000256" key="9">
    <source>
        <dbReference type="SAM" id="MobiDB-lite"/>
    </source>
</evidence>
<feature type="compositionally biased region" description="Basic and acidic residues" evidence="9">
    <location>
        <begin position="71"/>
        <end position="88"/>
    </location>
</feature>
<dbReference type="Pfam" id="PF03144">
    <property type="entry name" value="GTP_EFTU_D2"/>
    <property type="match status" value="1"/>
</dbReference>
<dbReference type="Pfam" id="PF00009">
    <property type="entry name" value="GTP_EFTU"/>
    <property type="match status" value="1"/>
</dbReference>
<dbReference type="PROSITE" id="PS00301">
    <property type="entry name" value="G_TR_1"/>
    <property type="match status" value="1"/>
</dbReference>
<dbReference type="Pfam" id="PF16879">
    <property type="entry name" value="Sin3a_C"/>
    <property type="match status" value="1"/>
</dbReference>
<feature type="compositionally biased region" description="Low complexity" evidence="9">
    <location>
        <begin position="1052"/>
        <end position="1067"/>
    </location>
</feature>
<dbReference type="InterPro" id="IPR003822">
    <property type="entry name" value="PAH"/>
</dbReference>
<dbReference type="SUPFAM" id="SSF50447">
    <property type="entry name" value="Translation proteins"/>
    <property type="match status" value="1"/>
</dbReference>
<dbReference type="GO" id="GO:0000785">
    <property type="term" value="C:chromatin"/>
    <property type="evidence" value="ECO:0007669"/>
    <property type="project" value="TreeGrafter"/>
</dbReference>
<dbReference type="CDD" id="cd01883">
    <property type="entry name" value="EF1_alpha"/>
    <property type="match status" value="1"/>
</dbReference>
<feature type="compositionally biased region" description="Basic and acidic residues" evidence="9">
    <location>
        <begin position="1232"/>
        <end position="1289"/>
    </location>
</feature>
<dbReference type="GO" id="GO:0000118">
    <property type="term" value="C:histone deacetylase complex"/>
    <property type="evidence" value="ECO:0007669"/>
    <property type="project" value="TreeGrafter"/>
</dbReference>
<dbReference type="SUPFAM" id="SSF52540">
    <property type="entry name" value="P-loop containing nucleoside triphosphate hydrolases"/>
    <property type="match status" value="1"/>
</dbReference>
<dbReference type="InterPro" id="IPR031157">
    <property type="entry name" value="G_TR_CS"/>
</dbReference>
<dbReference type="FunFam" id="2.40.30.10:FF:000159">
    <property type="entry name" value="Translation elongation factor alpha"/>
    <property type="match status" value="1"/>
</dbReference>
<feature type="compositionally biased region" description="Polar residues" evidence="9">
    <location>
        <begin position="1003"/>
        <end position="1015"/>
    </location>
</feature>
<feature type="region of interest" description="Disordered" evidence="9">
    <location>
        <begin position="2009"/>
        <end position="2212"/>
    </location>
</feature>
<gene>
    <name evidence="11" type="ORF">N0F65_000049</name>
</gene>
<protein>
    <recommendedName>
        <fullName evidence="10">Tr-type G domain-containing protein</fullName>
    </recommendedName>
</protein>
<feature type="compositionally biased region" description="Low complexity" evidence="9">
    <location>
        <begin position="970"/>
        <end position="987"/>
    </location>
</feature>
<dbReference type="SUPFAM" id="SSF47762">
    <property type="entry name" value="PAH2 domain"/>
    <property type="match status" value="3"/>
</dbReference>
<dbReference type="Pfam" id="PF08295">
    <property type="entry name" value="Sin3_corepress"/>
    <property type="match status" value="1"/>
</dbReference>
<feature type="region of interest" description="Disordered" evidence="9">
    <location>
        <begin position="1202"/>
        <end position="1298"/>
    </location>
</feature>
<dbReference type="PROSITE" id="PS51722">
    <property type="entry name" value="G_TR_2"/>
    <property type="match status" value="1"/>
</dbReference>
<dbReference type="FunFam" id="2.40.30.10:FF:000115">
    <property type="entry name" value="Eukaryotic translation elongation factor 1 alpha"/>
    <property type="match status" value="1"/>
</dbReference>
<sequence length="2212" mass="244832">MRQVKHASPPRGFSRTKKLCDKMQSRLQNVKPEPRARFRSKEGLDREKTGFSSGKRNAAELVVKSTRPRAWGREAPNERSRPTHSRTMADKGKEHLSLVVCGHVDAGKSTTTGHLIFKLGGIGEREMAKLQAEADAKGKSSFAFAYYMDTCKEERERGVTIQCNTKEFFTENYHYTIVDAPGHKDYIKNMITGSGCADAGLILVPAEKGGFEAAIAKADPKMGVDEGQTRQHARLLFLLGIEQIIVGVNKMDSCDWSEARYNEIKDEFIKMVTQIGFKPKKVPVIPYSGFNGDNLGWTILDALDKLIKPPKRDPNAPLRLPISNIYNIKGVGQIICGRVEQGTVRPGDIVGFTPSGIKGKKMFQIEQHHKQLPAAGPGENVGMSIKGISKDEKIEVGDVIYLEKEGILKPVKSFSAMVFVQEHPGVLKRGYCPVIFSRTARVACRMTDIKWKQSKKTGNEKVENPEELSQFEQAEVVFEPTAPLYLDTFERCQGLARIAVMDSNRLKMLGKVVGVDPHQPGSRFFFERAHITTAALRACNTTRKCIRRSSMHSAPPVASAGRPGASRALGSNPSIPRPNPARARHSACKPKAKNAAHLAGRSSAVHAKRQLRRSGHSRHAHAHDYDYAHARTPSDGLSPPRMNPSFPGSSGDRHAPPQQQLGGAGGGMNKQAGGPPPHAYHAQPQLAQLPHPGHHGPSSLHPLHGGGGHNSSILHSGPPPPLPPPPLTSLGGSGSARSPHHSLPGSILHPPRSNMSGGPGGPSVLGKPGGLGGPGGSNSQGGSGGSVLMSHPLRLQAQGPTSAGPSGNTNSMSNASGGMKPAQSYGMRPPSPRRDGGNANAGQQVQHVKYILERTPEGDDGYYGGMNKGQMGAPRHRELRVEDALLYLDQVKQQFGDQPDIYNQFLDVMKDFKAQAIDTPGVILRVSNLFRGYPNLILGFNTFLPPGYRIRPDTSIEVIPPQMQSRQGPQQSMFSGSVQQQQQQQQSAPAGTLPNLAPVPRPSQANLPSTYSGTDYSGAHHVGKQTTPSRQNMGSALQSSQPKSGQQGQGKSGMAKKPQGQMPNAAPGGQGQSGGNSSRSSTNPLEFDHAIHYVTTIKQRFADEPETYKEFLAILHTYQKEQRSIRQVLDQVSYLFRDHPDLLREFTFFLPDAVQEQAKERLNRAAEKAQQRKDQMAKPGKYMGNIASLPPHVQRAYEQPLPLGAPRRRDDNVGSHMPGMESPSTAAMKGRMAPDDRSLAAEDMRNKAGRGNAERTKPELGYRHPSPIDDRSGKGLERRDKDRERDRNKALFAHKRSKRRTYDSKERRDFLAMSDVIVDKEEWGIFEKIKKILPSRDNWREFLKCLELYSQEVLGRAEMMSLIKNLFGRHTDLVEEFDALLCSHGEQKNPQEIWPFIPLAETDLSQCRRATPSYRALPASYPIPPCSYRSKLEKTVCNDSWVSVPTGSEDFSFKNMRKNQYEEALFKCEDERFEIDMVIDANSSTISALEPLAREIEVLKDKEGGEDKLWNYVVDKGTFRVTHLNAITRIYGEAGPQILDLLRKYPAGAIPVILKRLKQKDEEWRRARQDLNKQWKEVNEKNYHKSLDHSSFYFKQKDKKQTSMKVLLQEAKKKLETEEKHAVEHVKTDANPAEANGHNAPPAANEIAKALNKEQPQANGDGPAPTPEWKPHFQYKFAAAQIHKDAFGLLTYAAEKNLGTADKEKVSKVWQSFFFPFFALQEEWLVRKPKRTTVTLEKAKQLRMGTEVSTDFGEGTIQYFNEVRGNYVVNLPIGHAYLQPGSITVEESSDFPPTVKELDDEENAKKEQDESKSVFFGSQHAYVFLRLYQLLHNRLERAHELCEKAKRNRYRRTINPAARALAHARHTLNDTSGKEKTGDYQAFLSKLYALIDGSVDNTKYEDCCRSLMGSTSYFLFTMDKLVSLILKQMQHLATDDTCQELLKVFAEQNEARNAGAIDVTAYLNKTKSIFEGEGAFRIEYSPGVLRRTPLEPRATTPAAADGANFKIWAPSPRVRQQEPSRWLIEPRLSRPESEDGNNTDESMSAPKKTKTEEQADEQTGEDTAEENMDEDSGVPDSQDDPMTGTGDDDNDAEADGNTGDDEPMPEAASSPSKSESESKVTDEVDTAGPSDEPAKAESVDNAGDKAEAQGSEEEKEVRKETDSTEKETTDDKADDKEEREKEEKAADDKEEDKKGENSDAEKASADAPASAN</sequence>
<evidence type="ECO:0000313" key="11">
    <source>
        <dbReference type="EMBL" id="DAZ96054.1"/>
    </source>
</evidence>
<evidence type="ECO:0000313" key="12">
    <source>
        <dbReference type="Proteomes" id="UP001146120"/>
    </source>
</evidence>
<dbReference type="InterPro" id="IPR027417">
    <property type="entry name" value="P-loop_NTPase"/>
</dbReference>
<feature type="compositionally biased region" description="Basic and acidic residues" evidence="9">
    <location>
        <begin position="32"/>
        <end position="49"/>
    </location>
</feature>
<dbReference type="InterPro" id="IPR009001">
    <property type="entry name" value="Transl_elong_EF1A/Init_IF2_C"/>
</dbReference>
<comment type="subcellular location">
    <subcellularLocation>
        <location evidence="1 8">Nucleus</location>
    </subcellularLocation>
</comment>
<dbReference type="Gene3D" id="3.40.50.300">
    <property type="entry name" value="P-loop containing nucleotide triphosphate hydrolases"/>
    <property type="match status" value="1"/>
</dbReference>
<feature type="compositionally biased region" description="Acidic residues" evidence="9">
    <location>
        <begin position="2054"/>
        <end position="2079"/>
    </location>
</feature>
<keyword evidence="12" id="KW-1185">Reference proteome</keyword>
<reference evidence="11" key="2">
    <citation type="journal article" date="2023" name="Microbiol Resour">
        <title>Decontamination and Annotation of the Draft Genome Sequence of the Oomycete Lagenidium giganteum ARSEF 373.</title>
        <authorList>
            <person name="Morgan W.R."/>
            <person name="Tartar A."/>
        </authorList>
    </citation>
    <scope>NUCLEOTIDE SEQUENCE</scope>
    <source>
        <strain evidence="11">ARSEF 373</strain>
    </source>
</reference>
<dbReference type="GO" id="GO:0005525">
    <property type="term" value="F:GTP binding"/>
    <property type="evidence" value="ECO:0007669"/>
    <property type="project" value="UniProtKB-KW"/>
</dbReference>
<feature type="region of interest" description="Disordered" evidence="9">
    <location>
        <begin position="1788"/>
        <end position="1811"/>
    </location>
</feature>
<dbReference type="Gene3D" id="2.40.30.10">
    <property type="entry name" value="Translation factors"/>
    <property type="match status" value="2"/>
</dbReference>
<dbReference type="Proteomes" id="UP001146120">
    <property type="component" value="Unassembled WGS sequence"/>
</dbReference>
<evidence type="ECO:0000256" key="4">
    <source>
        <dbReference type="ARBA" id="ARBA00022737"/>
    </source>
</evidence>
<evidence type="ECO:0000256" key="5">
    <source>
        <dbReference type="ARBA" id="ARBA00022741"/>
    </source>
</evidence>
<evidence type="ECO:0000256" key="3">
    <source>
        <dbReference type="ARBA" id="ARBA00022491"/>
    </source>
</evidence>
<evidence type="ECO:0000259" key="10">
    <source>
        <dbReference type="PROSITE" id="PS51722"/>
    </source>
</evidence>
<feature type="compositionally biased region" description="Low complexity" evidence="9">
    <location>
        <begin position="689"/>
        <end position="703"/>
    </location>
</feature>
<keyword evidence="4" id="KW-0677">Repeat</keyword>
<feature type="region of interest" description="Disordered" evidence="9">
    <location>
        <begin position="547"/>
        <end position="841"/>
    </location>
</feature>
<feature type="compositionally biased region" description="Basic and acidic residues" evidence="9">
    <location>
        <begin position="2132"/>
        <end position="2147"/>
    </location>
</feature>
<keyword evidence="7 8" id="KW-0539">Nucleus</keyword>
<feature type="region of interest" description="Disordered" evidence="9">
    <location>
        <begin position="24"/>
        <end position="88"/>
    </location>
</feature>
<dbReference type="Gene3D" id="1.20.1160.11">
    <property type="entry name" value="Paired amphipathic helix"/>
    <property type="match status" value="3"/>
</dbReference>
<dbReference type="PRINTS" id="PR00315">
    <property type="entry name" value="ELONGATNFCT"/>
</dbReference>
<dbReference type="InterPro" id="IPR013194">
    <property type="entry name" value="HDAC_interact_dom"/>
</dbReference>
<dbReference type="EMBL" id="DAKRPA010000180">
    <property type="protein sequence ID" value="DAZ96054.1"/>
    <property type="molecule type" value="Genomic_DNA"/>
</dbReference>
<dbReference type="InterPro" id="IPR036600">
    <property type="entry name" value="PAH_sf"/>
</dbReference>
<feature type="compositionally biased region" description="Acidic residues" evidence="9">
    <location>
        <begin position="2086"/>
        <end position="2104"/>
    </location>
</feature>
<keyword evidence="3" id="KW-0678">Repressor</keyword>
<evidence type="ECO:0000256" key="2">
    <source>
        <dbReference type="ARBA" id="ARBA00007249"/>
    </source>
</evidence>
<name>A0AAV2YRM6_9STRA</name>
<dbReference type="FunFam" id="1.20.1160.11:FF:000001">
    <property type="entry name" value="Paired amphipathic helix protein Sin3"/>
    <property type="match status" value="1"/>
</dbReference>
<feature type="compositionally biased region" description="Basic residues" evidence="9">
    <location>
        <begin position="606"/>
        <end position="621"/>
    </location>
</feature>
<evidence type="ECO:0000256" key="7">
    <source>
        <dbReference type="ARBA" id="ARBA00023242"/>
    </source>
</evidence>
<feature type="compositionally biased region" description="Pro residues" evidence="9">
    <location>
        <begin position="717"/>
        <end position="727"/>
    </location>
</feature>
<dbReference type="GO" id="GO:0003714">
    <property type="term" value="F:transcription corepressor activity"/>
    <property type="evidence" value="ECO:0007669"/>
    <property type="project" value="InterPro"/>
</dbReference>
<dbReference type="SUPFAM" id="SSF50465">
    <property type="entry name" value="EF-Tu/eEF-1alpha/eIF2-gamma C-terminal domain"/>
    <property type="match status" value="1"/>
</dbReference>
<dbReference type="GO" id="GO:0000122">
    <property type="term" value="P:negative regulation of transcription by RNA polymerase II"/>
    <property type="evidence" value="ECO:0007669"/>
    <property type="project" value="TreeGrafter"/>
</dbReference>
<dbReference type="PANTHER" id="PTHR12346:SF0">
    <property type="entry name" value="SIN3A, ISOFORM G"/>
    <property type="match status" value="1"/>
</dbReference>
<dbReference type="PROSITE" id="PS51477">
    <property type="entry name" value="PAH"/>
    <property type="match status" value="3"/>
</dbReference>
<reference evidence="11" key="1">
    <citation type="submission" date="2022-11" db="EMBL/GenBank/DDBJ databases">
        <authorList>
            <person name="Morgan W.R."/>
            <person name="Tartar A."/>
        </authorList>
    </citation>
    <scope>NUCLEOTIDE SEQUENCE</scope>
    <source>
        <strain evidence="11">ARSEF 373</strain>
    </source>
</reference>